<dbReference type="EMBL" id="CMVM020000190">
    <property type="status" value="NOT_ANNOTATED_CDS"/>
    <property type="molecule type" value="Genomic_DNA"/>
</dbReference>
<proteinExistence type="predicted"/>
<evidence type="ECO:0000313" key="1">
    <source>
        <dbReference type="EnsemblMetazoa" id="OVOC7203.1"/>
    </source>
</evidence>
<sequence length="101" mass="12379">MKCNYEQHFEYCYNKIKKPDIKQEYKIINYQIESRSLAILHFSNAEEKSLICSDKKQMYEFNFGYFIQLKRNKNSDVINRITTQFSHLPNNLLINYKMHHY</sequence>
<dbReference type="AlphaFoldDB" id="A0A8R1Y5N8"/>
<reference evidence="1" key="2">
    <citation type="submission" date="2022-06" db="UniProtKB">
        <authorList>
            <consortium name="EnsemblMetazoa"/>
        </authorList>
    </citation>
    <scope>IDENTIFICATION</scope>
</reference>
<organism evidence="1 2">
    <name type="scientific">Onchocerca volvulus</name>
    <dbReference type="NCBI Taxonomy" id="6282"/>
    <lineage>
        <taxon>Eukaryota</taxon>
        <taxon>Metazoa</taxon>
        <taxon>Ecdysozoa</taxon>
        <taxon>Nematoda</taxon>
        <taxon>Chromadorea</taxon>
        <taxon>Rhabditida</taxon>
        <taxon>Spirurina</taxon>
        <taxon>Spiruromorpha</taxon>
        <taxon>Filarioidea</taxon>
        <taxon>Onchocercidae</taxon>
        <taxon>Onchocerca</taxon>
    </lineage>
</organism>
<accession>A0A8R1Y5N8</accession>
<reference evidence="2" key="1">
    <citation type="submission" date="2013-10" db="EMBL/GenBank/DDBJ databases">
        <title>Genome sequencing of Onchocerca volvulus.</title>
        <authorList>
            <person name="Cotton J."/>
            <person name="Tsai J."/>
            <person name="Stanley E."/>
            <person name="Tracey A."/>
            <person name="Holroyd N."/>
            <person name="Lustigman S."/>
            <person name="Berriman M."/>
        </authorList>
    </citation>
    <scope>NUCLEOTIDE SEQUENCE</scope>
</reference>
<dbReference type="EnsemblMetazoa" id="OVOC7203.1">
    <property type="protein sequence ID" value="OVOC7203.1"/>
    <property type="gene ID" value="WBGene00244012"/>
</dbReference>
<protein>
    <submittedName>
        <fullName evidence="1">Uncharacterized protein</fullName>
    </submittedName>
</protein>
<name>A0A8R1Y5N8_ONCVO</name>
<evidence type="ECO:0000313" key="2">
    <source>
        <dbReference type="Proteomes" id="UP000024404"/>
    </source>
</evidence>
<keyword evidence="2" id="KW-1185">Reference proteome</keyword>
<dbReference type="Proteomes" id="UP000024404">
    <property type="component" value="Unassembled WGS sequence"/>
</dbReference>